<dbReference type="InterPro" id="IPR005814">
    <property type="entry name" value="Aminotrans_3"/>
</dbReference>
<dbReference type="GO" id="GO:0008483">
    <property type="term" value="F:transaminase activity"/>
    <property type="evidence" value="ECO:0007669"/>
    <property type="project" value="InterPro"/>
</dbReference>
<reference evidence="3" key="1">
    <citation type="journal article" date="2014" name="Front. Microbiol.">
        <title>High frequency of phylogenetically diverse reductive dehalogenase-homologous genes in deep subseafloor sedimentary metagenomes.</title>
        <authorList>
            <person name="Kawai M."/>
            <person name="Futagami T."/>
            <person name="Toyoda A."/>
            <person name="Takaki Y."/>
            <person name="Nishi S."/>
            <person name="Hori S."/>
            <person name="Arai W."/>
            <person name="Tsubouchi T."/>
            <person name="Morono Y."/>
            <person name="Uchiyama I."/>
            <person name="Ito T."/>
            <person name="Fujiyama A."/>
            <person name="Inagaki F."/>
            <person name="Takami H."/>
        </authorList>
    </citation>
    <scope>NUCLEOTIDE SEQUENCE</scope>
    <source>
        <strain evidence="3">Expedition CK06-06</strain>
    </source>
</reference>
<evidence type="ECO:0000313" key="3">
    <source>
        <dbReference type="EMBL" id="GAI85784.1"/>
    </source>
</evidence>
<keyword evidence="2" id="KW-0663">Pyridoxal phosphate</keyword>
<dbReference type="InterPro" id="IPR015424">
    <property type="entry name" value="PyrdxlP-dep_Trfase"/>
</dbReference>
<dbReference type="Pfam" id="PF00202">
    <property type="entry name" value="Aminotran_3"/>
    <property type="match status" value="1"/>
</dbReference>
<comment type="caution">
    <text evidence="3">The sequence shown here is derived from an EMBL/GenBank/DDBJ whole genome shotgun (WGS) entry which is preliminary data.</text>
</comment>
<organism evidence="3">
    <name type="scientific">marine sediment metagenome</name>
    <dbReference type="NCBI Taxonomy" id="412755"/>
    <lineage>
        <taxon>unclassified sequences</taxon>
        <taxon>metagenomes</taxon>
        <taxon>ecological metagenomes</taxon>
    </lineage>
</organism>
<feature type="non-terminal residue" evidence="3">
    <location>
        <position position="1"/>
    </location>
</feature>
<protein>
    <recommendedName>
        <fullName evidence="4">Aminotransferase class III</fullName>
    </recommendedName>
</protein>
<dbReference type="PANTHER" id="PTHR43713:SF3">
    <property type="entry name" value="GLUTAMATE-1-SEMIALDEHYDE 2,1-AMINOMUTASE 1, CHLOROPLASTIC-RELATED"/>
    <property type="match status" value="1"/>
</dbReference>
<dbReference type="Gene3D" id="3.40.640.10">
    <property type="entry name" value="Type I PLP-dependent aspartate aminotransferase-like (Major domain)"/>
    <property type="match status" value="1"/>
</dbReference>
<gene>
    <name evidence="3" type="ORF">S12H4_12673</name>
</gene>
<evidence type="ECO:0008006" key="4">
    <source>
        <dbReference type="Google" id="ProtNLM"/>
    </source>
</evidence>
<dbReference type="InterPro" id="IPR015421">
    <property type="entry name" value="PyrdxlP-dep_Trfase_major"/>
</dbReference>
<proteinExistence type="predicted"/>
<dbReference type="InterPro" id="IPR015422">
    <property type="entry name" value="PyrdxlP-dep_Trfase_small"/>
</dbReference>
<accession>X1U0D2</accession>
<dbReference type="EMBL" id="BARW01006056">
    <property type="protein sequence ID" value="GAI85784.1"/>
    <property type="molecule type" value="Genomic_DNA"/>
</dbReference>
<sequence length="321" mass="35323">SGSEAVQLVIRLARAYTKRRYFIRFEGHYNGWLDNVLGGVVDDQTTGKPLALESDDDPVKTEGRDPAAFEYSFKLPWNDIEVLEKVLEKYGEEVALIHMEPILINAGCCPPRPGYLERVRELCTKYGIVMSLDEIITGFRVGLNGAQGMLGVTPDIATFGKAMAGGVPMSAVAGKKEILDLLIQQRVVGAGTFNGYPLGLAASLATIKILEKDGGAFYNKIGKIQNRLTDGLKDIGKRHGLPTLLQGPRGAFLFEFIDKEVAYSVRELKAVDATRQTKFRTLLLEGGILFFRRGRWYISGGITEADVDKTLECADRAMSKL</sequence>
<dbReference type="SUPFAM" id="SSF53383">
    <property type="entry name" value="PLP-dependent transferases"/>
    <property type="match status" value="1"/>
</dbReference>
<name>X1U0D2_9ZZZZ</name>
<evidence type="ECO:0000256" key="1">
    <source>
        <dbReference type="ARBA" id="ARBA00001933"/>
    </source>
</evidence>
<comment type="cofactor">
    <cofactor evidence="1">
        <name>pyridoxal 5'-phosphate</name>
        <dbReference type="ChEBI" id="CHEBI:597326"/>
    </cofactor>
</comment>
<dbReference type="AlphaFoldDB" id="X1U0D2"/>
<dbReference type="Gene3D" id="3.90.1150.10">
    <property type="entry name" value="Aspartate Aminotransferase, domain 1"/>
    <property type="match status" value="1"/>
</dbReference>
<dbReference type="PANTHER" id="PTHR43713">
    <property type="entry name" value="GLUTAMATE-1-SEMIALDEHYDE 2,1-AMINOMUTASE"/>
    <property type="match status" value="1"/>
</dbReference>
<dbReference type="GO" id="GO:0030170">
    <property type="term" value="F:pyridoxal phosphate binding"/>
    <property type="evidence" value="ECO:0007669"/>
    <property type="project" value="InterPro"/>
</dbReference>
<evidence type="ECO:0000256" key="2">
    <source>
        <dbReference type="ARBA" id="ARBA00022898"/>
    </source>
</evidence>